<dbReference type="OrthoDB" id="641593at2759"/>
<dbReference type="AlphaFoldDB" id="A0A7J0DU68"/>
<dbReference type="EMBL" id="BJWL01000399">
    <property type="protein sequence ID" value="GFS42409.1"/>
    <property type="molecule type" value="Genomic_DNA"/>
</dbReference>
<accession>A0A7J0DU68</accession>
<gene>
    <name evidence="2" type="ORF">Acr_00g0079640</name>
</gene>
<evidence type="ECO:0000256" key="1">
    <source>
        <dbReference type="SAM" id="MobiDB-lite"/>
    </source>
</evidence>
<reference evidence="3" key="1">
    <citation type="submission" date="2019-07" db="EMBL/GenBank/DDBJ databases">
        <title>De Novo Assembly of kiwifruit Actinidia rufa.</title>
        <authorList>
            <person name="Sugita-Konishi S."/>
            <person name="Sato K."/>
            <person name="Mori E."/>
            <person name="Abe Y."/>
            <person name="Kisaki G."/>
            <person name="Hamano K."/>
            <person name="Suezawa K."/>
            <person name="Otani M."/>
            <person name="Fukuda T."/>
            <person name="Manabe T."/>
            <person name="Gomi K."/>
            <person name="Tabuchi M."/>
            <person name="Akimitsu K."/>
            <person name="Kataoka I."/>
        </authorList>
    </citation>
    <scope>NUCLEOTIDE SEQUENCE [LARGE SCALE GENOMIC DNA]</scope>
    <source>
        <strain evidence="3">cv. Fuchu</strain>
    </source>
</reference>
<proteinExistence type="predicted"/>
<feature type="region of interest" description="Disordered" evidence="1">
    <location>
        <begin position="17"/>
        <end position="43"/>
    </location>
</feature>
<protein>
    <submittedName>
        <fullName evidence="2">Uncharacterized protein</fullName>
    </submittedName>
</protein>
<evidence type="ECO:0000313" key="2">
    <source>
        <dbReference type="EMBL" id="GFS42409.1"/>
    </source>
</evidence>
<name>A0A7J0DU68_9ERIC</name>
<organism evidence="2 3">
    <name type="scientific">Actinidia rufa</name>
    <dbReference type="NCBI Taxonomy" id="165716"/>
    <lineage>
        <taxon>Eukaryota</taxon>
        <taxon>Viridiplantae</taxon>
        <taxon>Streptophyta</taxon>
        <taxon>Embryophyta</taxon>
        <taxon>Tracheophyta</taxon>
        <taxon>Spermatophyta</taxon>
        <taxon>Magnoliopsida</taxon>
        <taxon>eudicotyledons</taxon>
        <taxon>Gunneridae</taxon>
        <taxon>Pentapetalae</taxon>
        <taxon>asterids</taxon>
        <taxon>Ericales</taxon>
        <taxon>Actinidiaceae</taxon>
        <taxon>Actinidia</taxon>
    </lineage>
</organism>
<keyword evidence="3" id="KW-1185">Reference proteome</keyword>
<sequence>MVIHLVSKTLPKLAASPSITAADQNDHHRNTTTAGPTISPPPHRDATTVPLSLLLPIPNLHSLATRVATIRSARSDISWSDWARLLDRRLERGLGMGFWSLTWSLAWDVRNFAWSDAASFELLGAVSDANELLRYLSELGRVESDAQTVEWVGRNYRTTLMVSMSLLQGLLNFFGQSGLLREVVETVQKEVVERDLLRDCLERGSNDLKGLVQIFKYIALQYSCSDRSEDL</sequence>
<comment type="caution">
    <text evidence="2">The sequence shown here is derived from an EMBL/GenBank/DDBJ whole genome shotgun (WGS) entry which is preliminary data.</text>
</comment>
<dbReference type="Proteomes" id="UP000585474">
    <property type="component" value="Unassembled WGS sequence"/>
</dbReference>
<dbReference type="PANTHER" id="PTHR36806">
    <property type="entry name" value="ADENINE PHOSPHORIBOSYLTRANSFERASE"/>
    <property type="match status" value="1"/>
</dbReference>
<evidence type="ECO:0000313" key="3">
    <source>
        <dbReference type="Proteomes" id="UP000585474"/>
    </source>
</evidence>